<keyword evidence="2" id="KW-1185">Reference proteome</keyword>
<dbReference type="AlphaFoldDB" id="A0A5A7S7H4"/>
<evidence type="ECO:0000313" key="2">
    <source>
        <dbReference type="Proteomes" id="UP000322244"/>
    </source>
</evidence>
<proteinExistence type="predicted"/>
<evidence type="ECO:0000313" key="1">
    <source>
        <dbReference type="EMBL" id="KAA0022108.1"/>
    </source>
</evidence>
<sequence length="235" mass="25012">MLQACLNGNRARSEHPALPVTPDQLAHDAHAAVLAGAESVHLHPKDDHGNDSLDSARVAAALGAVKREVNTPVGVTTGAWIDADPAARVASIRRWNSLPDYASVNWHEDGAEDVAAVLIERGVGIEAGLFTVDAVRTWQASRFAGECFRVLLELPDELSAAETVETADSMLAVLRRGPGSPRILLHGQGMSCWPALRYAGELGLDMRIGLEDTLLLPNGESAPDNRALVRAALDI</sequence>
<dbReference type="InterPro" id="IPR008567">
    <property type="entry name" value="BKACE"/>
</dbReference>
<gene>
    <name evidence="1" type="ORF">FOY51_13955</name>
</gene>
<dbReference type="Gene3D" id="3.20.20.70">
    <property type="entry name" value="Aldolase class I"/>
    <property type="match status" value="2"/>
</dbReference>
<dbReference type="Pfam" id="PF05853">
    <property type="entry name" value="BKACE"/>
    <property type="match status" value="1"/>
</dbReference>
<comment type="caution">
    <text evidence="1">The sequence shown here is derived from an EMBL/GenBank/DDBJ whole genome shotgun (WGS) entry which is preliminary data.</text>
</comment>
<dbReference type="InterPro" id="IPR013785">
    <property type="entry name" value="Aldolase_TIM"/>
</dbReference>
<dbReference type="OrthoDB" id="3424160at2"/>
<dbReference type="PANTHER" id="PTHR37418:SF1">
    <property type="entry name" value="3-KETO-5-AMINOHEXANOATE CLEAVAGE PROTEIN"/>
    <property type="match status" value="1"/>
</dbReference>
<dbReference type="RefSeq" id="WP_149430869.1">
    <property type="nucleotide sequence ID" value="NZ_VLNY01000006.1"/>
</dbReference>
<dbReference type="GO" id="GO:0043720">
    <property type="term" value="F:3-keto-5-aminohexanoate cleavage activity"/>
    <property type="evidence" value="ECO:0007669"/>
    <property type="project" value="InterPro"/>
</dbReference>
<reference evidence="1 2" key="1">
    <citation type="submission" date="2019-07" db="EMBL/GenBank/DDBJ databases">
        <title>Rhodococcus cavernicolus sp. nov., isolated from a cave.</title>
        <authorList>
            <person name="Lee S.D."/>
        </authorList>
    </citation>
    <scope>NUCLEOTIDE SEQUENCE [LARGE SCALE GENOMIC DNA]</scope>
    <source>
        <strain evidence="1 2">C1-24</strain>
    </source>
</reference>
<dbReference type="Proteomes" id="UP000322244">
    <property type="component" value="Unassembled WGS sequence"/>
</dbReference>
<protein>
    <recommendedName>
        <fullName evidence="3">3-keto-5-aminohexanoate cleavage protein</fullName>
    </recommendedName>
</protein>
<name>A0A5A7S7H4_9NOCA</name>
<evidence type="ECO:0008006" key="3">
    <source>
        <dbReference type="Google" id="ProtNLM"/>
    </source>
</evidence>
<accession>A0A5A7S7H4</accession>
<organism evidence="1 2">
    <name type="scientific">Antrihabitans cavernicola</name>
    <dbReference type="NCBI Taxonomy" id="2495913"/>
    <lineage>
        <taxon>Bacteria</taxon>
        <taxon>Bacillati</taxon>
        <taxon>Actinomycetota</taxon>
        <taxon>Actinomycetes</taxon>
        <taxon>Mycobacteriales</taxon>
        <taxon>Nocardiaceae</taxon>
        <taxon>Antrihabitans</taxon>
    </lineage>
</organism>
<dbReference type="PANTHER" id="PTHR37418">
    <property type="entry name" value="3-KETO-5-AMINOHEXANOATE CLEAVAGE ENZYME-RELATED"/>
    <property type="match status" value="1"/>
</dbReference>
<dbReference type="EMBL" id="VLNY01000006">
    <property type="protein sequence ID" value="KAA0022108.1"/>
    <property type="molecule type" value="Genomic_DNA"/>
</dbReference>